<dbReference type="InterPro" id="IPR027417">
    <property type="entry name" value="P-loop_NTPase"/>
</dbReference>
<evidence type="ECO:0000313" key="8">
    <source>
        <dbReference type="EMBL" id="OCT73974.1"/>
    </source>
</evidence>
<keyword evidence="1" id="KW-0547">Nucleotide-binding</keyword>
<dbReference type="Pfam" id="PF01018">
    <property type="entry name" value="GTP1_OBG"/>
    <property type="match status" value="1"/>
</dbReference>
<protein>
    <recommendedName>
        <fullName evidence="3">GTP-binding protein 10</fullName>
    </recommendedName>
</protein>
<dbReference type="Proteomes" id="UP000694892">
    <property type="component" value="Chromosome 6S"/>
</dbReference>
<dbReference type="InterPro" id="IPR045086">
    <property type="entry name" value="OBG_GTPase"/>
</dbReference>
<dbReference type="PRINTS" id="PR00326">
    <property type="entry name" value="GTP1OBG"/>
</dbReference>
<evidence type="ECO:0000256" key="3">
    <source>
        <dbReference type="ARBA" id="ARBA00039729"/>
    </source>
</evidence>
<dbReference type="CDD" id="cd01898">
    <property type="entry name" value="Obg"/>
    <property type="match status" value="1"/>
</dbReference>
<evidence type="ECO:0000313" key="9">
    <source>
        <dbReference type="Proteomes" id="UP000694892"/>
    </source>
</evidence>
<dbReference type="PROSITE" id="PS51710">
    <property type="entry name" value="G_OBG"/>
    <property type="match status" value="1"/>
</dbReference>
<dbReference type="GO" id="GO:0003924">
    <property type="term" value="F:GTPase activity"/>
    <property type="evidence" value="ECO:0007669"/>
    <property type="project" value="InterPro"/>
</dbReference>
<evidence type="ECO:0000259" key="7">
    <source>
        <dbReference type="PROSITE" id="PS51883"/>
    </source>
</evidence>
<dbReference type="AlphaFoldDB" id="A0A974CIM0"/>
<evidence type="ECO:0000259" key="6">
    <source>
        <dbReference type="PROSITE" id="PS51710"/>
    </source>
</evidence>
<evidence type="ECO:0000256" key="2">
    <source>
        <dbReference type="ARBA" id="ARBA00023134"/>
    </source>
</evidence>
<keyword evidence="5" id="KW-0732">Signal</keyword>
<feature type="domain" description="Obg" evidence="7">
    <location>
        <begin position="222"/>
        <end position="357"/>
    </location>
</feature>
<feature type="signal peptide" evidence="5">
    <location>
        <begin position="1"/>
        <end position="30"/>
    </location>
</feature>
<dbReference type="InterPro" id="IPR006073">
    <property type="entry name" value="GTP-bd"/>
</dbReference>
<dbReference type="GO" id="GO:0005739">
    <property type="term" value="C:mitochondrion"/>
    <property type="evidence" value="ECO:0007669"/>
    <property type="project" value="TreeGrafter"/>
</dbReference>
<keyword evidence="2" id="KW-0342">GTP-binding</keyword>
<proteinExistence type="predicted"/>
<dbReference type="Gene3D" id="3.40.50.300">
    <property type="entry name" value="P-loop containing nucleotide triphosphate hydrolases"/>
    <property type="match status" value="1"/>
</dbReference>
<evidence type="ECO:0000256" key="1">
    <source>
        <dbReference type="ARBA" id="ARBA00022741"/>
    </source>
</evidence>
<reference evidence="9" key="1">
    <citation type="journal article" date="2016" name="Nature">
        <title>Genome evolution in the allotetraploid frog Xenopus laevis.</title>
        <authorList>
            <person name="Session A.M."/>
            <person name="Uno Y."/>
            <person name="Kwon T."/>
            <person name="Chapman J.A."/>
            <person name="Toyoda A."/>
            <person name="Takahashi S."/>
            <person name="Fukui A."/>
            <person name="Hikosaka A."/>
            <person name="Suzuki A."/>
            <person name="Kondo M."/>
            <person name="van Heeringen S.J."/>
            <person name="Quigley I."/>
            <person name="Heinz S."/>
            <person name="Ogino H."/>
            <person name="Ochi H."/>
            <person name="Hellsten U."/>
            <person name="Lyons J.B."/>
            <person name="Simakov O."/>
            <person name="Putnam N."/>
            <person name="Stites J."/>
            <person name="Kuroki Y."/>
            <person name="Tanaka T."/>
            <person name="Michiue T."/>
            <person name="Watanabe M."/>
            <person name="Bogdanovic O."/>
            <person name="Lister R."/>
            <person name="Georgiou G."/>
            <person name="Paranjpe S.S."/>
            <person name="van Kruijsbergen I."/>
            <person name="Shu S."/>
            <person name="Carlson J."/>
            <person name="Kinoshita T."/>
            <person name="Ohta Y."/>
            <person name="Mawaribuchi S."/>
            <person name="Jenkins J."/>
            <person name="Grimwood J."/>
            <person name="Schmutz J."/>
            <person name="Mitros T."/>
            <person name="Mozaffari S.V."/>
            <person name="Suzuki Y."/>
            <person name="Haramoto Y."/>
            <person name="Yamamoto T.S."/>
            <person name="Takagi C."/>
            <person name="Heald R."/>
            <person name="Miller K."/>
            <person name="Haudenschild C."/>
            <person name="Kitzman J."/>
            <person name="Nakayama T."/>
            <person name="Izutsu Y."/>
            <person name="Robert J."/>
            <person name="Fortriede J."/>
            <person name="Burns K."/>
            <person name="Lotay V."/>
            <person name="Karimi K."/>
            <person name="Yasuoka Y."/>
            <person name="Dichmann D.S."/>
            <person name="Flajnik M.F."/>
            <person name="Houston D.W."/>
            <person name="Shendure J."/>
            <person name="DuPasquier L."/>
            <person name="Vize P.D."/>
            <person name="Zorn A.M."/>
            <person name="Ito M."/>
            <person name="Marcotte E.M."/>
            <person name="Wallingford J.B."/>
            <person name="Ito Y."/>
            <person name="Asashima M."/>
            <person name="Ueno N."/>
            <person name="Matsuda Y."/>
            <person name="Veenstra G.J."/>
            <person name="Fujiyama A."/>
            <person name="Harland R.M."/>
            <person name="Taira M."/>
            <person name="Rokhsar D.S."/>
        </authorList>
    </citation>
    <scope>NUCLEOTIDE SEQUENCE [LARGE SCALE GENOMIC DNA]</scope>
    <source>
        <strain evidence="9">J</strain>
    </source>
</reference>
<dbReference type="PANTHER" id="PTHR11702:SF43">
    <property type="entry name" value="GTP-BINDING PROTEIN 10"/>
    <property type="match status" value="1"/>
</dbReference>
<dbReference type="GO" id="GO:0042254">
    <property type="term" value="P:ribosome biogenesis"/>
    <property type="evidence" value="ECO:0007669"/>
    <property type="project" value="UniProtKB-UniRule"/>
</dbReference>
<dbReference type="InterPro" id="IPR006169">
    <property type="entry name" value="GTP1_OBG_dom"/>
</dbReference>
<dbReference type="Gene3D" id="2.70.210.12">
    <property type="entry name" value="GTP1/OBG domain"/>
    <property type="match status" value="1"/>
</dbReference>
<dbReference type="InterPro" id="IPR036726">
    <property type="entry name" value="GTP1_OBG_dom_sf"/>
</dbReference>
<feature type="compositionally biased region" description="Low complexity" evidence="4">
    <location>
        <begin position="39"/>
        <end position="78"/>
    </location>
</feature>
<organism evidence="8 9">
    <name type="scientific">Xenopus laevis</name>
    <name type="common">African clawed frog</name>
    <dbReference type="NCBI Taxonomy" id="8355"/>
    <lineage>
        <taxon>Eukaryota</taxon>
        <taxon>Metazoa</taxon>
        <taxon>Chordata</taxon>
        <taxon>Craniata</taxon>
        <taxon>Vertebrata</taxon>
        <taxon>Euteleostomi</taxon>
        <taxon>Amphibia</taxon>
        <taxon>Batrachia</taxon>
        <taxon>Anura</taxon>
        <taxon>Pipoidea</taxon>
        <taxon>Pipidae</taxon>
        <taxon>Xenopodinae</taxon>
        <taxon>Xenopus</taxon>
        <taxon>Xenopus</taxon>
    </lineage>
</organism>
<evidence type="ECO:0000256" key="4">
    <source>
        <dbReference type="SAM" id="MobiDB-lite"/>
    </source>
</evidence>
<accession>A0A974CIM0</accession>
<feature type="chain" id="PRO_5037907066" description="GTP-binding protein 10" evidence="5">
    <location>
        <begin position="31"/>
        <end position="592"/>
    </location>
</feature>
<sequence>MVWCCRVLLRKVRVFHLSLLSALILCPSQQRSDRHSAPHTLSSTHTQLHSLSSTHTQLHSHTAPLTHSSTHTQLHSHSAPLTQLHTHSQRGSRRETIYPFSISLAPGRAICTINISHIPPAATHNPTHILSGMLAKQVLRWPYTERSTRLAMSPNKRISLRYAHLEVGNIGLIRSWALGPNDRILMGTGIFCPIRSDLDRGSPSGGPIHGPINCRLGLSAAFIGPYNLRIYVKGGTGGMGLPRLGGQGGNGGDVCLLAKKGVTLKNIKDKYPHKRFIGGVGVNSSVRALKGLAGEVCQVEVPPGIVITNEHGVKIGELDKEGDEIRVARGGHGGIFKTDFLPSKGQTRVIHLDLKLISDVGLVGFPNAGKSSLLGKISHAKPQVADYAFTTVKPELGKIMYPDYKQVSVADLPGLIEGAHYNRGMGHKFLKHIERTKQLLFVVDIAGFQLSAITPCRSAFETVQLLILELQLYKEELLDKPAVLAVNKMDLPNADEKLGELLKQLENPTGNLHSLPDELVPERQIEFKHIVPVSAATGQGLEDLIGCIRKTIDEQADVQIQELAQERLQSLHKETPRTVKRNFQTSPRHKHH</sequence>
<dbReference type="EMBL" id="CM004477">
    <property type="protein sequence ID" value="OCT73974.1"/>
    <property type="molecule type" value="Genomic_DNA"/>
</dbReference>
<feature type="domain" description="OBG-type G" evidence="6">
    <location>
        <begin position="358"/>
        <end position="553"/>
    </location>
</feature>
<name>A0A974CIM0_XENLA</name>
<dbReference type="SUPFAM" id="SSF52540">
    <property type="entry name" value="P-loop containing nucleoside triphosphate hydrolases"/>
    <property type="match status" value="1"/>
</dbReference>
<dbReference type="GO" id="GO:0005525">
    <property type="term" value="F:GTP binding"/>
    <property type="evidence" value="ECO:0007669"/>
    <property type="project" value="UniProtKB-KW"/>
</dbReference>
<dbReference type="Pfam" id="PF01926">
    <property type="entry name" value="MMR_HSR1"/>
    <property type="match status" value="1"/>
</dbReference>
<evidence type="ECO:0000256" key="5">
    <source>
        <dbReference type="SAM" id="SignalP"/>
    </source>
</evidence>
<dbReference type="SUPFAM" id="SSF82051">
    <property type="entry name" value="Obg GTP-binding protein N-terminal domain"/>
    <property type="match status" value="1"/>
</dbReference>
<gene>
    <name evidence="8" type="ORF">XELAEV_18032935mg</name>
</gene>
<feature type="region of interest" description="Disordered" evidence="4">
    <location>
        <begin position="569"/>
        <end position="592"/>
    </location>
</feature>
<dbReference type="InterPro" id="IPR031167">
    <property type="entry name" value="G_OBG"/>
</dbReference>
<dbReference type="PROSITE" id="PS51883">
    <property type="entry name" value="OBG"/>
    <property type="match status" value="1"/>
</dbReference>
<feature type="region of interest" description="Disordered" evidence="4">
    <location>
        <begin position="34"/>
        <end position="93"/>
    </location>
</feature>
<dbReference type="PANTHER" id="PTHR11702">
    <property type="entry name" value="DEVELOPMENTALLY REGULATED GTP-BINDING PROTEIN-RELATED"/>
    <property type="match status" value="1"/>
</dbReference>